<protein>
    <submittedName>
        <fullName evidence="1">Uncharacterized protein</fullName>
    </submittedName>
</protein>
<dbReference type="OrthoDB" id="33321at2759"/>
<gene>
    <name evidence="1" type="ORF">EHI5A_277670</name>
</gene>
<dbReference type="AlphaFoldDB" id="M2S3C0"/>
<evidence type="ECO:0000313" key="1">
    <source>
        <dbReference type="EMBL" id="EMD45791.1"/>
    </source>
</evidence>
<name>M2S3C0_ENTHI</name>
<accession>M2S3C0</accession>
<sequence length="149" mass="17600">MDTVNEKIHNEYSKRNKNNDVYTIICDNITNVSCDKFKIIKALLKSTDYITFNLIINEYGQKYSIVDLLNSYDFYKHRSDPRNWFTFLIYECGYALAIITRIKRDGVTNLSPTDLDRVIPYLDDFWARDGLAGAWDIVFELYRRQNGEL</sequence>
<dbReference type="Proteomes" id="UP000011755">
    <property type="component" value="Unassembled WGS sequence"/>
</dbReference>
<dbReference type="VEuPathDB" id="AmoebaDB:EHI5A_277670"/>
<dbReference type="EMBL" id="KB444707">
    <property type="protein sequence ID" value="EMD45791.1"/>
    <property type="molecule type" value="Genomic_DNA"/>
</dbReference>
<evidence type="ECO:0000313" key="2">
    <source>
        <dbReference type="Proteomes" id="UP000011755"/>
    </source>
</evidence>
<organism evidence="1 2">
    <name type="scientific">Entamoeba histolytica KU27</name>
    <dbReference type="NCBI Taxonomy" id="885311"/>
    <lineage>
        <taxon>Eukaryota</taxon>
        <taxon>Amoebozoa</taxon>
        <taxon>Evosea</taxon>
        <taxon>Archamoebae</taxon>
        <taxon>Mastigamoebida</taxon>
        <taxon>Entamoebidae</taxon>
        <taxon>Entamoeba</taxon>
    </lineage>
</organism>
<reference evidence="1 2" key="1">
    <citation type="submission" date="2013-02" db="EMBL/GenBank/DDBJ databases">
        <authorList>
            <person name="Hannick L."/>
            <person name="Zafar N."/>
            <person name="Lorenzi H."/>
            <person name="Ali I.A."/>
            <person name="Petri W.P."/>
            <person name="Caler E."/>
        </authorList>
    </citation>
    <scope>NUCLEOTIDE SEQUENCE [LARGE SCALE GENOMIC DNA]</scope>
    <source>
        <strain evidence="1 2">KU27</strain>
    </source>
</reference>
<proteinExistence type="predicted"/>